<accession>A0A1H3PTF8</accession>
<dbReference type="Proteomes" id="UP000198625">
    <property type="component" value="Unassembled WGS sequence"/>
</dbReference>
<dbReference type="OrthoDB" id="1706997at2"/>
<dbReference type="GO" id="GO:0006950">
    <property type="term" value="P:response to stress"/>
    <property type="evidence" value="ECO:0007669"/>
    <property type="project" value="TreeGrafter"/>
</dbReference>
<dbReference type="PANTHER" id="PTHR33164:SF43">
    <property type="entry name" value="HTH-TYPE TRANSCRIPTIONAL REPRESSOR YETL"/>
    <property type="match status" value="1"/>
</dbReference>
<keyword evidence="2 5" id="KW-0238">DNA-binding</keyword>
<protein>
    <submittedName>
        <fullName evidence="5">DNA-binding transcriptional regulator, MarR family</fullName>
    </submittedName>
</protein>
<dbReference type="SUPFAM" id="SSF46785">
    <property type="entry name" value="Winged helix' DNA-binding domain"/>
    <property type="match status" value="1"/>
</dbReference>
<organism evidence="5 6">
    <name type="scientific">Proteiniborus ethanoligenes</name>
    <dbReference type="NCBI Taxonomy" id="415015"/>
    <lineage>
        <taxon>Bacteria</taxon>
        <taxon>Bacillati</taxon>
        <taxon>Bacillota</taxon>
        <taxon>Clostridia</taxon>
        <taxon>Eubacteriales</taxon>
        <taxon>Proteiniborus</taxon>
    </lineage>
</organism>
<dbReference type="InterPro" id="IPR023187">
    <property type="entry name" value="Tscrpt_reg_MarR-type_CS"/>
</dbReference>
<dbReference type="EMBL" id="FNQE01000016">
    <property type="protein sequence ID" value="SDZ04326.1"/>
    <property type="molecule type" value="Genomic_DNA"/>
</dbReference>
<evidence type="ECO:0000256" key="2">
    <source>
        <dbReference type="ARBA" id="ARBA00023125"/>
    </source>
</evidence>
<dbReference type="InterPro" id="IPR036390">
    <property type="entry name" value="WH_DNA-bd_sf"/>
</dbReference>
<evidence type="ECO:0000259" key="4">
    <source>
        <dbReference type="PROSITE" id="PS50995"/>
    </source>
</evidence>
<dbReference type="GO" id="GO:0003677">
    <property type="term" value="F:DNA binding"/>
    <property type="evidence" value="ECO:0007669"/>
    <property type="project" value="UniProtKB-KW"/>
</dbReference>
<dbReference type="InterPro" id="IPR036388">
    <property type="entry name" value="WH-like_DNA-bd_sf"/>
</dbReference>
<dbReference type="Pfam" id="PF01047">
    <property type="entry name" value="MarR"/>
    <property type="match status" value="1"/>
</dbReference>
<keyword evidence="1" id="KW-0805">Transcription regulation</keyword>
<dbReference type="PROSITE" id="PS50995">
    <property type="entry name" value="HTH_MARR_2"/>
    <property type="match status" value="1"/>
</dbReference>
<feature type="domain" description="HTH marR-type" evidence="4">
    <location>
        <begin position="7"/>
        <end position="141"/>
    </location>
</feature>
<dbReference type="PANTHER" id="PTHR33164">
    <property type="entry name" value="TRANSCRIPTIONAL REGULATOR, MARR FAMILY"/>
    <property type="match status" value="1"/>
</dbReference>
<keyword evidence="3" id="KW-0804">Transcription</keyword>
<dbReference type="Gene3D" id="1.10.10.10">
    <property type="entry name" value="Winged helix-like DNA-binding domain superfamily/Winged helix DNA-binding domain"/>
    <property type="match status" value="1"/>
</dbReference>
<proteinExistence type="predicted"/>
<gene>
    <name evidence="5" type="ORF">SAMN05660462_01635</name>
</gene>
<name>A0A1H3PTF8_9FIRM</name>
<dbReference type="GO" id="GO:0003700">
    <property type="term" value="F:DNA-binding transcription factor activity"/>
    <property type="evidence" value="ECO:0007669"/>
    <property type="project" value="InterPro"/>
</dbReference>
<dbReference type="STRING" id="415015.SAMN05660462_01635"/>
<dbReference type="AlphaFoldDB" id="A0A1H3PTF8"/>
<dbReference type="InterPro" id="IPR039422">
    <property type="entry name" value="MarR/SlyA-like"/>
</dbReference>
<keyword evidence="6" id="KW-1185">Reference proteome</keyword>
<dbReference type="PROSITE" id="PS01117">
    <property type="entry name" value="HTH_MARR_1"/>
    <property type="match status" value="1"/>
</dbReference>
<reference evidence="5 6" key="1">
    <citation type="submission" date="2016-10" db="EMBL/GenBank/DDBJ databases">
        <authorList>
            <person name="de Groot N.N."/>
        </authorList>
    </citation>
    <scope>NUCLEOTIDE SEQUENCE [LARGE SCALE GENOMIC DNA]</scope>
    <source>
        <strain evidence="5 6">DSM 21650</strain>
    </source>
</reference>
<dbReference type="RefSeq" id="WP_091729685.1">
    <property type="nucleotide sequence ID" value="NZ_FNQE01000016.1"/>
</dbReference>
<sequence length="146" mass="16971">MSLENQTEEIVKNVRLISRMIHMKRHEIAQCHNLTLDQFHTLIYLNNIESPPTIGEMATEIRKAQNTISERVSRLEEKDLVERIKDKHDRRISRVALTKKGTELISSINYQAGNEFVRKALINIDEKTVENMVYGLEQLAKSLDIK</sequence>
<evidence type="ECO:0000256" key="3">
    <source>
        <dbReference type="ARBA" id="ARBA00023163"/>
    </source>
</evidence>
<dbReference type="SMART" id="SM00347">
    <property type="entry name" value="HTH_MARR"/>
    <property type="match status" value="1"/>
</dbReference>
<evidence type="ECO:0000313" key="5">
    <source>
        <dbReference type="EMBL" id="SDZ04326.1"/>
    </source>
</evidence>
<evidence type="ECO:0000256" key="1">
    <source>
        <dbReference type="ARBA" id="ARBA00023015"/>
    </source>
</evidence>
<evidence type="ECO:0000313" key="6">
    <source>
        <dbReference type="Proteomes" id="UP000198625"/>
    </source>
</evidence>
<dbReference type="InterPro" id="IPR000835">
    <property type="entry name" value="HTH_MarR-typ"/>
</dbReference>